<keyword evidence="3 4" id="KW-0067">ATP-binding</keyword>
<accession>A0A412XTL5</accession>
<dbReference type="AlphaFoldDB" id="A0A412XTL5"/>
<evidence type="ECO:0000256" key="4">
    <source>
        <dbReference type="PROSITE-ProRule" id="PRU00409"/>
    </source>
</evidence>
<dbReference type="PANTHER" id="PTHR43585:SF2">
    <property type="entry name" value="ATP-GRASP ENZYME FSQD"/>
    <property type="match status" value="1"/>
</dbReference>
<dbReference type="PROSITE" id="PS50975">
    <property type="entry name" value="ATP_GRASP"/>
    <property type="match status" value="1"/>
</dbReference>
<dbReference type="GO" id="GO:0046872">
    <property type="term" value="F:metal ion binding"/>
    <property type="evidence" value="ECO:0007669"/>
    <property type="project" value="InterPro"/>
</dbReference>
<proteinExistence type="predicted"/>
<dbReference type="RefSeq" id="WP_022394469.1">
    <property type="nucleotide sequence ID" value="NZ_QRZF01000022.1"/>
</dbReference>
<evidence type="ECO:0000313" key="6">
    <source>
        <dbReference type="EMBL" id="RGV48600.1"/>
    </source>
</evidence>
<evidence type="ECO:0000313" key="7">
    <source>
        <dbReference type="Proteomes" id="UP000283850"/>
    </source>
</evidence>
<dbReference type="InterPro" id="IPR052032">
    <property type="entry name" value="ATP-dep_AA_Ligase"/>
</dbReference>
<gene>
    <name evidence="6" type="ORF">DWW10_21830</name>
</gene>
<sequence length="398" mass="44695">MKKLLLLGGDALLLPVIKKAKEYGIYTITCDYLPDNIAHKSSDEYVNFSTTDKEDILEWAEAKHIDGVLTFTDSGALTAAYIAEKMGLPYQCSYEAASILQDKALFRDFLQKNNFNCPHAKGYSTIEDAMKDLDEFLWPVIVKPVDSAGSKGVCKVETKGKLREAVENALKFSHKKHFIIEDFLEMEGLSCGSESFAIDGKAVFNGLYDQYFDQESRNPYVPSGEVWPSSLSASYQNELKSELQRLFSILGVRTGIFNIEFRLCKNGKLYLMEVSPRAGGNRLAEMLVHATGQNIIDAEVRKAVGLEPKTLSEAQYDGHYAILVMHSLLPGKFEDIVIEDPFFNHVIDKMILYKKGDDVRPFTGANALIGTLFLKFDSRKDLNHALVNQSDWLKIKIN</sequence>
<name>A0A412XTL5_9BACE</name>
<dbReference type="Gene3D" id="3.40.50.20">
    <property type="match status" value="1"/>
</dbReference>
<dbReference type="GO" id="GO:0016874">
    <property type="term" value="F:ligase activity"/>
    <property type="evidence" value="ECO:0007669"/>
    <property type="project" value="UniProtKB-KW"/>
</dbReference>
<reference evidence="6 7" key="1">
    <citation type="submission" date="2018-08" db="EMBL/GenBank/DDBJ databases">
        <title>A genome reference for cultivated species of the human gut microbiota.</title>
        <authorList>
            <person name="Zou Y."/>
            <person name="Xue W."/>
            <person name="Luo G."/>
        </authorList>
    </citation>
    <scope>NUCLEOTIDE SEQUENCE [LARGE SCALE GENOMIC DNA]</scope>
    <source>
        <strain evidence="6 7">AF14-32</strain>
    </source>
</reference>
<dbReference type="Gene3D" id="3.30.1490.20">
    <property type="entry name" value="ATP-grasp fold, A domain"/>
    <property type="match status" value="1"/>
</dbReference>
<dbReference type="Proteomes" id="UP000283850">
    <property type="component" value="Unassembled WGS sequence"/>
</dbReference>
<evidence type="ECO:0000256" key="2">
    <source>
        <dbReference type="ARBA" id="ARBA00022741"/>
    </source>
</evidence>
<dbReference type="EMBL" id="QRZF01000022">
    <property type="protein sequence ID" value="RGV48600.1"/>
    <property type="molecule type" value="Genomic_DNA"/>
</dbReference>
<dbReference type="InterPro" id="IPR013815">
    <property type="entry name" value="ATP_grasp_subdomain_1"/>
</dbReference>
<evidence type="ECO:0000259" key="5">
    <source>
        <dbReference type="PROSITE" id="PS50975"/>
    </source>
</evidence>
<keyword evidence="2 4" id="KW-0547">Nucleotide-binding</keyword>
<evidence type="ECO:0000256" key="3">
    <source>
        <dbReference type="ARBA" id="ARBA00022840"/>
    </source>
</evidence>
<organism evidence="6 7">
    <name type="scientific">Bacteroides intestinalis</name>
    <dbReference type="NCBI Taxonomy" id="329854"/>
    <lineage>
        <taxon>Bacteria</taxon>
        <taxon>Pseudomonadati</taxon>
        <taxon>Bacteroidota</taxon>
        <taxon>Bacteroidia</taxon>
        <taxon>Bacteroidales</taxon>
        <taxon>Bacteroidaceae</taxon>
        <taxon>Bacteroides</taxon>
    </lineage>
</organism>
<feature type="domain" description="ATP-grasp" evidence="5">
    <location>
        <begin position="107"/>
        <end position="304"/>
    </location>
</feature>
<dbReference type="GO" id="GO:0005524">
    <property type="term" value="F:ATP binding"/>
    <property type="evidence" value="ECO:0007669"/>
    <property type="project" value="UniProtKB-UniRule"/>
</dbReference>
<dbReference type="InterPro" id="IPR011761">
    <property type="entry name" value="ATP-grasp"/>
</dbReference>
<dbReference type="PANTHER" id="PTHR43585">
    <property type="entry name" value="FUMIPYRROLE BIOSYNTHESIS PROTEIN C"/>
    <property type="match status" value="1"/>
</dbReference>
<keyword evidence="1" id="KW-0436">Ligase</keyword>
<protein>
    <submittedName>
        <fullName evidence="6">ATP-grasp domain-containing protein</fullName>
    </submittedName>
</protein>
<comment type="caution">
    <text evidence="6">The sequence shown here is derived from an EMBL/GenBank/DDBJ whole genome shotgun (WGS) entry which is preliminary data.</text>
</comment>
<dbReference type="Gene3D" id="3.30.470.20">
    <property type="entry name" value="ATP-grasp fold, B domain"/>
    <property type="match status" value="1"/>
</dbReference>
<dbReference type="Pfam" id="PF13535">
    <property type="entry name" value="ATP-grasp_4"/>
    <property type="match status" value="1"/>
</dbReference>
<dbReference type="SUPFAM" id="SSF56059">
    <property type="entry name" value="Glutathione synthetase ATP-binding domain-like"/>
    <property type="match status" value="1"/>
</dbReference>
<evidence type="ECO:0000256" key="1">
    <source>
        <dbReference type="ARBA" id="ARBA00022598"/>
    </source>
</evidence>